<comment type="subcellular location">
    <subcellularLocation>
        <location evidence="1 7">Cytoplasm</location>
    </subcellularLocation>
</comment>
<comment type="subunit">
    <text evidence="3 7">Homodimer.</text>
</comment>
<dbReference type="Proteomes" id="UP000823900">
    <property type="component" value="Unassembled WGS sequence"/>
</dbReference>
<keyword evidence="5 7" id="KW-0963">Cytoplasm</keyword>
<evidence type="ECO:0000259" key="8">
    <source>
        <dbReference type="Pfam" id="PF01895"/>
    </source>
</evidence>
<evidence type="ECO:0000313" key="10">
    <source>
        <dbReference type="Proteomes" id="UP000823900"/>
    </source>
</evidence>
<dbReference type="PANTHER" id="PTHR42930">
    <property type="entry name" value="PHOSPHATE-SPECIFIC TRANSPORT SYSTEM ACCESSORY PROTEIN PHOU"/>
    <property type="match status" value="1"/>
</dbReference>
<comment type="function">
    <text evidence="7">Plays a role in the regulation of phosphate uptake.</text>
</comment>
<dbReference type="InterPro" id="IPR026022">
    <property type="entry name" value="PhoU_dom"/>
</dbReference>
<evidence type="ECO:0000313" key="9">
    <source>
        <dbReference type="EMBL" id="HJA71573.1"/>
    </source>
</evidence>
<evidence type="ECO:0000256" key="6">
    <source>
        <dbReference type="ARBA" id="ARBA00022592"/>
    </source>
</evidence>
<feature type="domain" description="PhoU" evidence="8">
    <location>
        <begin position="17"/>
        <end position="103"/>
    </location>
</feature>
<dbReference type="GO" id="GO:0006817">
    <property type="term" value="P:phosphate ion transport"/>
    <property type="evidence" value="ECO:0007669"/>
    <property type="project" value="UniProtKB-KW"/>
</dbReference>
<dbReference type="FunFam" id="1.20.58.220:FF:000004">
    <property type="entry name" value="Phosphate-specific transport system accessory protein PhoU"/>
    <property type="match status" value="1"/>
</dbReference>
<dbReference type="NCBIfam" id="TIGR02135">
    <property type="entry name" value="phoU_full"/>
    <property type="match status" value="1"/>
</dbReference>
<reference evidence="9" key="2">
    <citation type="submission" date="2021-04" db="EMBL/GenBank/DDBJ databases">
        <authorList>
            <person name="Gilroy R."/>
        </authorList>
    </citation>
    <scope>NUCLEOTIDE SEQUENCE</scope>
    <source>
        <strain evidence="9">CHK178-16964</strain>
    </source>
</reference>
<dbReference type="GO" id="GO:0005737">
    <property type="term" value="C:cytoplasm"/>
    <property type="evidence" value="ECO:0007669"/>
    <property type="project" value="UniProtKB-SubCell"/>
</dbReference>
<evidence type="ECO:0000256" key="4">
    <source>
        <dbReference type="ARBA" id="ARBA00022448"/>
    </source>
</evidence>
<protein>
    <recommendedName>
        <fullName evidence="7">Phosphate-specific transport system accessory protein PhoU</fullName>
    </recommendedName>
</protein>
<feature type="domain" description="PhoU" evidence="8">
    <location>
        <begin position="119"/>
        <end position="203"/>
    </location>
</feature>
<dbReference type="SUPFAM" id="SSF109755">
    <property type="entry name" value="PhoU-like"/>
    <property type="match status" value="1"/>
</dbReference>
<evidence type="ECO:0000256" key="3">
    <source>
        <dbReference type="ARBA" id="ARBA00011738"/>
    </source>
</evidence>
<dbReference type="EMBL" id="DWZA01000073">
    <property type="protein sequence ID" value="HJA71573.1"/>
    <property type="molecule type" value="Genomic_DNA"/>
</dbReference>
<evidence type="ECO:0000256" key="7">
    <source>
        <dbReference type="PIRNR" id="PIRNR003107"/>
    </source>
</evidence>
<dbReference type="InterPro" id="IPR028366">
    <property type="entry name" value="PhoU"/>
</dbReference>
<dbReference type="PANTHER" id="PTHR42930:SF3">
    <property type="entry name" value="PHOSPHATE-SPECIFIC TRANSPORT SYSTEM ACCESSORY PROTEIN PHOU"/>
    <property type="match status" value="1"/>
</dbReference>
<comment type="similarity">
    <text evidence="2 7">Belongs to the PhoU family.</text>
</comment>
<comment type="caution">
    <text evidence="9">The sequence shown here is derived from an EMBL/GenBank/DDBJ whole genome shotgun (WGS) entry which is preliminary data.</text>
</comment>
<evidence type="ECO:0000256" key="2">
    <source>
        <dbReference type="ARBA" id="ARBA00008107"/>
    </source>
</evidence>
<dbReference type="AlphaFoldDB" id="A0A9D2KNG8"/>
<dbReference type="InterPro" id="IPR038078">
    <property type="entry name" value="PhoU-like_sf"/>
</dbReference>
<dbReference type="GO" id="GO:0045936">
    <property type="term" value="P:negative regulation of phosphate metabolic process"/>
    <property type="evidence" value="ECO:0007669"/>
    <property type="project" value="InterPro"/>
</dbReference>
<keyword evidence="6 7" id="KW-0592">Phosphate transport</keyword>
<name>A0A9D2KNG8_9FIRM</name>
<evidence type="ECO:0000256" key="1">
    <source>
        <dbReference type="ARBA" id="ARBA00004496"/>
    </source>
</evidence>
<sequence length="224" mass="25218">MRTQFERQLEELHIELIKMGGLCEEAIRLSANALMKKDRNLAERVFSLDGEIDQKERIIENIGYRLLLQQQPVAGDLRTVSAALKMISDLERIGDQAADIAELSLYIEEGDSQSLLHIGDMAEAAVKMVTDSVEAFVKNDLELARKVIDDDDKVDGLFNHVKDELRSMIDGHNIETQSALDLLMAAKYLEKIGDHAVNLAEWVVYSITGQRENNEHQPGSNTER</sequence>
<dbReference type="Pfam" id="PF01895">
    <property type="entry name" value="PhoU"/>
    <property type="match status" value="2"/>
</dbReference>
<dbReference type="Gene3D" id="1.20.58.220">
    <property type="entry name" value="Phosphate transport system protein phou homolog 2, domain 2"/>
    <property type="match status" value="1"/>
</dbReference>
<gene>
    <name evidence="9" type="primary">phoU</name>
    <name evidence="9" type="ORF">IAA07_08370</name>
</gene>
<dbReference type="GO" id="GO:0030643">
    <property type="term" value="P:intracellular phosphate ion homeostasis"/>
    <property type="evidence" value="ECO:0007669"/>
    <property type="project" value="InterPro"/>
</dbReference>
<keyword evidence="4 7" id="KW-0813">Transport</keyword>
<accession>A0A9D2KNG8</accession>
<organism evidence="9 10">
    <name type="scientific">Candidatus Lachnoclostridium stercoravium</name>
    <dbReference type="NCBI Taxonomy" id="2838633"/>
    <lineage>
        <taxon>Bacteria</taxon>
        <taxon>Bacillati</taxon>
        <taxon>Bacillota</taxon>
        <taxon>Clostridia</taxon>
        <taxon>Lachnospirales</taxon>
        <taxon>Lachnospiraceae</taxon>
    </lineage>
</organism>
<proteinExistence type="inferred from homology"/>
<evidence type="ECO:0000256" key="5">
    <source>
        <dbReference type="ARBA" id="ARBA00022490"/>
    </source>
</evidence>
<reference evidence="9" key="1">
    <citation type="journal article" date="2021" name="PeerJ">
        <title>Extensive microbial diversity within the chicken gut microbiome revealed by metagenomics and culture.</title>
        <authorList>
            <person name="Gilroy R."/>
            <person name="Ravi A."/>
            <person name="Getino M."/>
            <person name="Pursley I."/>
            <person name="Horton D.L."/>
            <person name="Alikhan N.F."/>
            <person name="Baker D."/>
            <person name="Gharbi K."/>
            <person name="Hall N."/>
            <person name="Watson M."/>
            <person name="Adriaenssens E.M."/>
            <person name="Foster-Nyarko E."/>
            <person name="Jarju S."/>
            <person name="Secka A."/>
            <person name="Antonio M."/>
            <person name="Oren A."/>
            <person name="Chaudhuri R.R."/>
            <person name="La Ragione R."/>
            <person name="Hildebrand F."/>
            <person name="Pallen M.J."/>
        </authorList>
    </citation>
    <scope>NUCLEOTIDE SEQUENCE</scope>
    <source>
        <strain evidence="9">CHK178-16964</strain>
    </source>
</reference>
<dbReference type="PIRSF" id="PIRSF003107">
    <property type="entry name" value="PhoU"/>
    <property type="match status" value="1"/>
</dbReference>